<keyword evidence="2 10" id="KW-0812">Transmembrane</keyword>
<feature type="chain" id="PRO_5044753778" description="Ig-like domain-containing protein" evidence="11">
    <location>
        <begin position="25"/>
        <end position="348"/>
    </location>
</feature>
<keyword evidence="4 10" id="KW-1133">Transmembrane helix</keyword>
<keyword evidence="7" id="KW-0325">Glycoprotein</keyword>
<dbReference type="GO" id="GO:0016020">
    <property type="term" value="C:membrane"/>
    <property type="evidence" value="ECO:0007669"/>
    <property type="project" value="UniProtKB-SubCell"/>
</dbReference>
<evidence type="ECO:0000256" key="6">
    <source>
        <dbReference type="ARBA" id="ARBA00023157"/>
    </source>
</evidence>
<evidence type="ECO:0000256" key="9">
    <source>
        <dbReference type="ARBA" id="ARBA00038203"/>
    </source>
</evidence>
<dbReference type="Pfam" id="PF07686">
    <property type="entry name" value="V-set"/>
    <property type="match status" value="1"/>
</dbReference>
<dbReference type="PANTHER" id="PTHR46608:SF3">
    <property type="entry name" value="T-CELL IMMUNOGLOBULIN AND MUCIN DOMAIN-CONTAINING PROTEIN 4"/>
    <property type="match status" value="1"/>
</dbReference>
<evidence type="ECO:0000256" key="10">
    <source>
        <dbReference type="SAM" id="Phobius"/>
    </source>
</evidence>
<dbReference type="AlphaFoldDB" id="A0ABD1IR05"/>
<keyword evidence="3 11" id="KW-0732">Signal</keyword>
<dbReference type="InterPro" id="IPR036179">
    <property type="entry name" value="Ig-like_dom_sf"/>
</dbReference>
<evidence type="ECO:0000256" key="1">
    <source>
        <dbReference type="ARBA" id="ARBA00004479"/>
    </source>
</evidence>
<dbReference type="PANTHER" id="PTHR46608">
    <property type="entry name" value="T-CELL IMMUNOGLOBULIN AND MUCIN DOMAIN-CONTAINING PROTEIN 4"/>
    <property type="match status" value="1"/>
</dbReference>
<evidence type="ECO:0000256" key="5">
    <source>
        <dbReference type="ARBA" id="ARBA00023136"/>
    </source>
</evidence>
<organism evidence="13 14">
    <name type="scientific">Coilia grayii</name>
    <name type="common">Gray's grenadier anchovy</name>
    <dbReference type="NCBI Taxonomy" id="363190"/>
    <lineage>
        <taxon>Eukaryota</taxon>
        <taxon>Metazoa</taxon>
        <taxon>Chordata</taxon>
        <taxon>Craniata</taxon>
        <taxon>Vertebrata</taxon>
        <taxon>Euteleostomi</taxon>
        <taxon>Actinopterygii</taxon>
        <taxon>Neopterygii</taxon>
        <taxon>Teleostei</taxon>
        <taxon>Clupei</taxon>
        <taxon>Clupeiformes</taxon>
        <taxon>Clupeoidei</taxon>
        <taxon>Engraulidae</taxon>
        <taxon>Coilinae</taxon>
        <taxon>Coilia</taxon>
    </lineage>
</organism>
<name>A0ABD1IR05_9TELE</name>
<dbReference type="InterPro" id="IPR013783">
    <property type="entry name" value="Ig-like_fold"/>
</dbReference>
<feature type="signal peptide" evidence="11">
    <location>
        <begin position="1"/>
        <end position="24"/>
    </location>
</feature>
<sequence>MKQQRSSFIWLLLCHLIAVRTVEGVTVYGYAGQSVTLPCKYDSQYYGALSICWGKGALPSRGCAEQIIQTDGLKVTARSSPRYQLLNRQSSAGDVSLTIYKAQEKDSGTYGCRVDIPGWFNDEKYHVDLRIKPAPTTTQAPSTLPTTVQTTLATTSTTTLTTTASTEPEWIDTFLETTAEPFTTFTQAATTAETTPWQNTEVPTEAEHTSSETTQVMDLSTAEELDTQTEHPESTVDETSWTDTVSLTTHEVYVSSPSVSHITEMQEKHRVFWWIIPVLAVFVILAVATLVVKKKQLKTGTFTILEKTVNETLSLNSDSSRGPPSSEISMEVMDSSPYHMTDTINNTL</sequence>
<comment type="subcellular location">
    <subcellularLocation>
        <location evidence="1">Membrane</location>
        <topology evidence="1">Single-pass type I membrane protein</topology>
    </subcellularLocation>
</comment>
<dbReference type="InterPro" id="IPR003599">
    <property type="entry name" value="Ig_sub"/>
</dbReference>
<feature type="domain" description="Ig-like" evidence="12">
    <location>
        <begin position="32"/>
        <end position="114"/>
    </location>
</feature>
<dbReference type="Proteomes" id="UP001591681">
    <property type="component" value="Unassembled WGS sequence"/>
</dbReference>
<evidence type="ECO:0000256" key="3">
    <source>
        <dbReference type="ARBA" id="ARBA00022729"/>
    </source>
</evidence>
<evidence type="ECO:0000256" key="7">
    <source>
        <dbReference type="ARBA" id="ARBA00023180"/>
    </source>
</evidence>
<keyword evidence="5 10" id="KW-0472">Membrane</keyword>
<keyword evidence="14" id="KW-1185">Reference proteome</keyword>
<evidence type="ECO:0000313" key="14">
    <source>
        <dbReference type="Proteomes" id="UP001591681"/>
    </source>
</evidence>
<evidence type="ECO:0000313" key="13">
    <source>
        <dbReference type="EMBL" id="KAL2077413.1"/>
    </source>
</evidence>
<reference evidence="13 14" key="1">
    <citation type="submission" date="2024-09" db="EMBL/GenBank/DDBJ databases">
        <title>A chromosome-level genome assembly of Gray's grenadier anchovy, Coilia grayii.</title>
        <authorList>
            <person name="Fu Z."/>
        </authorList>
    </citation>
    <scope>NUCLEOTIDE SEQUENCE [LARGE SCALE GENOMIC DNA]</scope>
    <source>
        <strain evidence="13">G4</strain>
        <tissue evidence="13">Muscle</tissue>
    </source>
</reference>
<keyword evidence="8" id="KW-0393">Immunoglobulin domain</keyword>
<dbReference type="InterPro" id="IPR007110">
    <property type="entry name" value="Ig-like_dom"/>
</dbReference>
<dbReference type="SMART" id="SM00409">
    <property type="entry name" value="IG"/>
    <property type="match status" value="1"/>
</dbReference>
<evidence type="ECO:0000256" key="4">
    <source>
        <dbReference type="ARBA" id="ARBA00022989"/>
    </source>
</evidence>
<evidence type="ECO:0000256" key="2">
    <source>
        <dbReference type="ARBA" id="ARBA00022692"/>
    </source>
</evidence>
<accession>A0ABD1IR05</accession>
<dbReference type="SUPFAM" id="SSF48726">
    <property type="entry name" value="Immunoglobulin"/>
    <property type="match status" value="1"/>
</dbReference>
<dbReference type="InterPro" id="IPR013106">
    <property type="entry name" value="Ig_V-set"/>
</dbReference>
<evidence type="ECO:0000256" key="8">
    <source>
        <dbReference type="ARBA" id="ARBA00023319"/>
    </source>
</evidence>
<dbReference type="Gene3D" id="2.60.40.10">
    <property type="entry name" value="Immunoglobulins"/>
    <property type="match status" value="1"/>
</dbReference>
<protein>
    <recommendedName>
        <fullName evidence="12">Ig-like domain-containing protein</fullName>
    </recommendedName>
</protein>
<keyword evidence="6" id="KW-1015">Disulfide bond</keyword>
<comment type="caution">
    <text evidence="13">The sequence shown here is derived from an EMBL/GenBank/DDBJ whole genome shotgun (WGS) entry which is preliminary data.</text>
</comment>
<feature type="transmembrane region" description="Helical" evidence="10">
    <location>
        <begin position="271"/>
        <end position="292"/>
    </location>
</feature>
<dbReference type="FunFam" id="2.60.40.10:FF:000774">
    <property type="entry name" value="Hepatitis A virus cellular receptor 1"/>
    <property type="match status" value="1"/>
</dbReference>
<evidence type="ECO:0000256" key="11">
    <source>
        <dbReference type="SAM" id="SignalP"/>
    </source>
</evidence>
<evidence type="ECO:0000259" key="12">
    <source>
        <dbReference type="PROSITE" id="PS50835"/>
    </source>
</evidence>
<dbReference type="PROSITE" id="PS50835">
    <property type="entry name" value="IG_LIKE"/>
    <property type="match status" value="1"/>
</dbReference>
<dbReference type="EMBL" id="JBHFQA010000024">
    <property type="protein sequence ID" value="KAL2077413.1"/>
    <property type="molecule type" value="Genomic_DNA"/>
</dbReference>
<gene>
    <name evidence="13" type="ORF">ACEWY4_026917</name>
</gene>
<proteinExistence type="inferred from homology"/>
<comment type="similarity">
    <text evidence="9">Belongs to the immunoglobulin superfamily. TIM family.</text>
</comment>